<comment type="catalytic activity">
    <reaction evidence="8">
        <text>DNA(n) + a 2'-deoxyribonucleoside 5'-triphosphate = DNA(n+1) + diphosphate</text>
        <dbReference type="Rhea" id="RHEA:22508"/>
        <dbReference type="Rhea" id="RHEA-COMP:17339"/>
        <dbReference type="Rhea" id="RHEA-COMP:17340"/>
        <dbReference type="ChEBI" id="CHEBI:33019"/>
        <dbReference type="ChEBI" id="CHEBI:61560"/>
        <dbReference type="ChEBI" id="CHEBI:173112"/>
        <dbReference type="EC" id="2.7.7.7"/>
    </reaction>
</comment>
<keyword evidence="7" id="KW-0239">DNA-directed DNA polymerase</keyword>
<dbReference type="InterPro" id="IPR003141">
    <property type="entry name" value="Pol/His_phosphatase_N"/>
</dbReference>
<keyword evidence="12" id="KW-0269">Exonuclease</keyword>
<evidence type="ECO:0000256" key="1">
    <source>
        <dbReference type="ARBA" id="ARBA00001946"/>
    </source>
</evidence>
<dbReference type="Pfam" id="PF14716">
    <property type="entry name" value="HHH_8"/>
    <property type="match status" value="1"/>
</dbReference>
<dbReference type="NCBIfam" id="NF006375">
    <property type="entry name" value="PRK08609.1"/>
    <property type="match status" value="1"/>
</dbReference>
<evidence type="ECO:0000256" key="5">
    <source>
        <dbReference type="ARBA" id="ARBA00022695"/>
    </source>
</evidence>
<dbReference type="InterPro" id="IPR016195">
    <property type="entry name" value="Pol/histidinol_Pase-like"/>
</dbReference>
<organism evidence="12 13">
    <name type="scientific">Svornostia abyssi</name>
    <dbReference type="NCBI Taxonomy" id="2898438"/>
    <lineage>
        <taxon>Bacteria</taxon>
        <taxon>Bacillati</taxon>
        <taxon>Actinomycetota</taxon>
        <taxon>Thermoleophilia</taxon>
        <taxon>Solirubrobacterales</taxon>
        <taxon>Baekduiaceae</taxon>
        <taxon>Svornostia</taxon>
    </lineage>
</organism>
<dbReference type="Gene3D" id="3.20.20.140">
    <property type="entry name" value="Metal-dependent hydrolases"/>
    <property type="match status" value="1"/>
</dbReference>
<keyword evidence="12" id="KW-0378">Hydrolase</keyword>
<dbReference type="PANTHER" id="PTHR36928">
    <property type="entry name" value="PHOSPHATASE YCDX-RELATED"/>
    <property type="match status" value="1"/>
</dbReference>
<dbReference type="Pfam" id="PF14791">
    <property type="entry name" value="DNA_pol_B_thumb"/>
    <property type="match status" value="1"/>
</dbReference>
<dbReference type="SMART" id="SM00483">
    <property type="entry name" value="POLXc"/>
    <property type="match status" value="1"/>
</dbReference>
<feature type="domain" description="Helix-hairpin-helix DNA-binding motif class 1" evidence="9">
    <location>
        <begin position="54"/>
        <end position="73"/>
    </location>
</feature>
<dbReference type="InterPro" id="IPR050243">
    <property type="entry name" value="PHP_phosphatase"/>
</dbReference>
<dbReference type="RefSeq" id="WP_353864882.1">
    <property type="nucleotide sequence ID" value="NZ_CP088295.1"/>
</dbReference>
<dbReference type="SUPFAM" id="SSF47802">
    <property type="entry name" value="DNA polymerase beta, N-terminal domain-like"/>
    <property type="match status" value="1"/>
</dbReference>
<dbReference type="Pfam" id="PF14520">
    <property type="entry name" value="HHH_5"/>
    <property type="match status" value="1"/>
</dbReference>
<dbReference type="InterPro" id="IPR002054">
    <property type="entry name" value="DNA-dir_DNA_pol_X"/>
</dbReference>
<dbReference type="SUPFAM" id="SSF81301">
    <property type="entry name" value="Nucleotidyltransferase"/>
    <property type="match status" value="1"/>
</dbReference>
<dbReference type="InterPro" id="IPR027421">
    <property type="entry name" value="DNA_pol_lamdba_lyase_dom_sf"/>
</dbReference>
<evidence type="ECO:0000256" key="6">
    <source>
        <dbReference type="ARBA" id="ARBA00022705"/>
    </source>
</evidence>
<keyword evidence="5" id="KW-0548">Nucleotidyltransferase</keyword>
<keyword evidence="12" id="KW-0540">Nuclease</keyword>
<reference evidence="13" key="1">
    <citation type="submission" date="2021-11" db="EMBL/GenBank/DDBJ databases">
        <title>Cultivation dependent microbiological survey of springs from the worlds oldest radium mine currently devoted to the extraction of radon-saturated water.</title>
        <authorList>
            <person name="Kapinusova G."/>
            <person name="Smrhova T."/>
            <person name="Strejcek M."/>
            <person name="Suman J."/>
            <person name="Jani K."/>
            <person name="Pajer P."/>
            <person name="Uhlik O."/>
        </authorList>
    </citation>
    <scope>NUCLEOTIDE SEQUENCE [LARGE SCALE GENOMIC DNA]</scope>
    <source>
        <strain evidence="13">J379</strain>
    </source>
</reference>
<evidence type="ECO:0000256" key="7">
    <source>
        <dbReference type="ARBA" id="ARBA00022932"/>
    </source>
</evidence>
<dbReference type="Gene3D" id="1.10.150.20">
    <property type="entry name" value="5' to 3' exonuclease, C-terminal subdomain"/>
    <property type="match status" value="1"/>
</dbReference>
<dbReference type="PANTHER" id="PTHR36928:SF1">
    <property type="entry name" value="PHOSPHATASE YCDX-RELATED"/>
    <property type="match status" value="1"/>
</dbReference>
<dbReference type="Pfam" id="PF02811">
    <property type="entry name" value="PHP"/>
    <property type="match status" value="1"/>
</dbReference>
<feature type="domain" description="DNA-directed DNA polymerase X" evidence="11">
    <location>
        <begin position="3"/>
        <end position="320"/>
    </location>
</feature>
<sequence>MADLPNREIAAALDELGDLYELDGAISHRVLAYRNGAKAVREATQSVGALAREGRATELPGIGATLQEKIVALVVDGEIPARAKLKAKYPEGLLEITRLPGVGPKRVRLMFTELGIDSLASLKAAAEGQQLRGVKGLGPKFEESVLASLEAGLGEAPAPRVLLSQALREGEAIVAGLRAHPTANRVELAGSARRLADTVKDLDVIATADDPAALTAALAGLPEIESAGTAGENAAKGRTHTGLSIDLRVVEPDQFGNLLQHFTGSARHNIRLRENAVKKGLHVSEYGILDDATGETLRCATEEEVYAKLGLPYVPPELREDRGELDPGFAVPPLVREEDLLGDLHCHTVASDGRNTIEEMAQAAIERGYQYLAITDHSATHGFGNHVDPDTLRRQIERVRTINAQLDGFELLIGTETNILPDGSPDYDDELLAELDWCIASVHTAFQTPRAEMTKRMIAAVEHPWIDAIGHPSGRKLGRRPGYDVDLDAVIEAAARTGTMLEINGAPDRRDLDDIHARAAAEAGVKILLDSDAHGTDRLGNVRWAVATARRAWLGPEHIANTRPWPEFAALRRRARG</sequence>
<dbReference type="GO" id="GO:0004527">
    <property type="term" value="F:exonuclease activity"/>
    <property type="evidence" value="ECO:0007669"/>
    <property type="project" value="UniProtKB-KW"/>
</dbReference>
<dbReference type="SMART" id="SM00481">
    <property type="entry name" value="POLIIIAc"/>
    <property type="match status" value="1"/>
</dbReference>
<keyword evidence="6" id="KW-0235">DNA replication</keyword>
<dbReference type="Gene3D" id="3.30.460.10">
    <property type="entry name" value="Beta Polymerase, domain 2"/>
    <property type="match status" value="1"/>
</dbReference>
<dbReference type="Proteomes" id="UP001058860">
    <property type="component" value="Chromosome"/>
</dbReference>
<evidence type="ECO:0000256" key="4">
    <source>
        <dbReference type="ARBA" id="ARBA00022679"/>
    </source>
</evidence>
<dbReference type="InterPro" id="IPR037160">
    <property type="entry name" value="DNA_Pol_thumb_sf"/>
</dbReference>
<evidence type="ECO:0000313" key="13">
    <source>
        <dbReference type="Proteomes" id="UP001058860"/>
    </source>
</evidence>
<dbReference type="Gene3D" id="3.30.210.10">
    <property type="entry name" value="DNA polymerase, thumb domain"/>
    <property type="match status" value="1"/>
</dbReference>
<proteinExistence type="predicted"/>
<feature type="domain" description="Helix-hairpin-helix DNA-binding motif class 1" evidence="9">
    <location>
        <begin position="129"/>
        <end position="148"/>
    </location>
</feature>
<evidence type="ECO:0000256" key="8">
    <source>
        <dbReference type="ARBA" id="ARBA00049244"/>
    </source>
</evidence>
<evidence type="ECO:0000256" key="2">
    <source>
        <dbReference type="ARBA" id="ARBA00012417"/>
    </source>
</evidence>
<evidence type="ECO:0000259" key="11">
    <source>
        <dbReference type="SMART" id="SM00483"/>
    </source>
</evidence>
<gene>
    <name evidence="12" type="primary">polX</name>
    <name evidence="12" type="ORF">LRS13_02360</name>
</gene>
<keyword evidence="13" id="KW-1185">Reference proteome</keyword>
<evidence type="ECO:0000259" key="10">
    <source>
        <dbReference type="SMART" id="SM00481"/>
    </source>
</evidence>
<protein>
    <recommendedName>
        <fullName evidence="2">DNA-directed DNA polymerase</fullName>
        <ecNumber evidence="2">2.7.7.7</ecNumber>
    </recommendedName>
</protein>
<evidence type="ECO:0000313" key="12">
    <source>
        <dbReference type="EMBL" id="UUY04394.1"/>
    </source>
</evidence>
<dbReference type="SUPFAM" id="SSF89550">
    <property type="entry name" value="PHP domain-like"/>
    <property type="match status" value="1"/>
</dbReference>
<dbReference type="EC" id="2.7.7.7" evidence="2"/>
<feature type="domain" description="Helix-hairpin-helix DNA-binding motif class 1" evidence="9">
    <location>
        <begin position="94"/>
        <end position="113"/>
    </location>
</feature>
<dbReference type="PIRSF" id="PIRSF005047">
    <property type="entry name" value="UCP005047_YshC"/>
    <property type="match status" value="1"/>
</dbReference>
<dbReference type="InterPro" id="IPR010996">
    <property type="entry name" value="HHH_MUS81"/>
</dbReference>
<dbReference type="SUPFAM" id="SSF158702">
    <property type="entry name" value="Sec63 N-terminal domain-like"/>
    <property type="match status" value="1"/>
</dbReference>
<dbReference type="InterPro" id="IPR004013">
    <property type="entry name" value="PHP_dom"/>
</dbReference>
<evidence type="ECO:0000256" key="3">
    <source>
        <dbReference type="ARBA" id="ARBA00022634"/>
    </source>
</evidence>
<feature type="domain" description="Polymerase/histidinol phosphatase N-terminal" evidence="10">
    <location>
        <begin position="342"/>
        <end position="421"/>
    </location>
</feature>
<keyword evidence="4" id="KW-0808">Transferase</keyword>
<dbReference type="InterPro" id="IPR003583">
    <property type="entry name" value="Hlx-hairpin-Hlx_DNA-bd_motif"/>
</dbReference>
<keyword evidence="3" id="KW-0237">DNA synthesis</keyword>
<dbReference type="EMBL" id="CP088295">
    <property type="protein sequence ID" value="UUY04394.1"/>
    <property type="molecule type" value="Genomic_DNA"/>
</dbReference>
<dbReference type="InterPro" id="IPR043519">
    <property type="entry name" value="NT_sf"/>
</dbReference>
<comment type="cofactor">
    <cofactor evidence="1">
        <name>Mg(2+)</name>
        <dbReference type="ChEBI" id="CHEBI:18420"/>
    </cofactor>
</comment>
<dbReference type="Gene3D" id="1.10.150.110">
    <property type="entry name" value="DNA polymerase beta, N-terminal domain-like"/>
    <property type="match status" value="1"/>
</dbReference>
<dbReference type="InterPro" id="IPR022311">
    <property type="entry name" value="PolX-like"/>
</dbReference>
<accession>A0ABY5PI83</accession>
<evidence type="ECO:0000259" key="9">
    <source>
        <dbReference type="SMART" id="SM00278"/>
    </source>
</evidence>
<dbReference type="InterPro" id="IPR029398">
    <property type="entry name" value="PolB_thumb"/>
</dbReference>
<dbReference type="CDD" id="cd00141">
    <property type="entry name" value="NT_POLXc"/>
    <property type="match status" value="1"/>
</dbReference>
<dbReference type="SMART" id="SM00278">
    <property type="entry name" value="HhH1"/>
    <property type="match status" value="3"/>
</dbReference>
<dbReference type="CDD" id="cd07436">
    <property type="entry name" value="PHP_PolX"/>
    <property type="match status" value="1"/>
</dbReference>
<name>A0ABY5PI83_9ACTN</name>
<dbReference type="InterPro" id="IPR047967">
    <property type="entry name" value="PolX_PHP"/>
</dbReference>